<dbReference type="PROSITE" id="PS52011">
    <property type="entry name" value="PEPTIDASE_M2"/>
    <property type="match status" value="1"/>
</dbReference>
<proteinExistence type="inferred from homology"/>
<feature type="binding site" evidence="5">
    <location>
        <position position="69"/>
    </location>
    <ligand>
        <name>chloride</name>
        <dbReference type="ChEBI" id="CHEBI:17996"/>
        <label>1</label>
    </ligand>
</feature>
<dbReference type="GO" id="GO:0008241">
    <property type="term" value="F:peptidyl-dipeptidase activity"/>
    <property type="evidence" value="ECO:0007669"/>
    <property type="project" value="InterPro"/>
</dbReference>
<keyword evidence="7" id="KW-0121">Carboxypeptidase</keyword>
<evidence type="ECO:0000256" key="7">
    <source>
        <dbReference type="RuleBase" id="RU361144"/>
    </source>
</evidence>
<evidence type="ECO:0000256" key="5">
    <source>
        <dbReference type="PIRSR" id="PIRSR601548-2"/>
    </source>
</evidence>
<keyword evidence="4 7" id="KW-0325">Glycoprotein</keyword>
<comment type="similarity">
    <text evidence="1 6 7">Belongs to the peptidase M2 family.</text>
</comment>
<dbReference type="GO" id="GO:0005886">
    <property type="term" value="C:plasma membrane"/>
    <property type="evidence" value="ECO:0007669"/>
    <property type="project" value="TreeGrafter"/>
</dbReference>
<keyword evidence="3" id="KW-1015">Disulfide bond</keyword>
<dbReference type="OrthoDB" id="10029630at2759"/>
<keyword evidence="7" id="KW-0479">Metal-binding</keyword>
<dbReference type="InterPro" id="IPR001548">
    <property type="entry name" value="Peptidase_M2"/>
</dbReference>
<evidence type="ECO:0000313" key="9">
    <source>
        <dbReference type="Proteomes" id="UP000499080"/>
    </source>
</evidence>
<dbReference type="EMBL" id="BGPR01025036">
    <property type="protein sequence ID" value="GBN93617.1"/>
    <property type="molecule type" value="Genomic_DNA"/>
</dbReference>
<dbReference type="GO" id="GO:0006508">
    <property type="term" value="P:proteolysis"/>
    <property type="evidence" value="ECO:0007669"/>
    <property type="project" value="UniProtKB-KW"/>
</dbReference>
<dbReference type="GO" id="GO:0008237">
    <property type="term" value="F:metallopeptidase activity"/>
    <property type="evidence" value="ECO:0007669"/>
    <property type="project" value="UniProtKB-KW"/>
</dbReference>
<evidence type="ECO:0000256" key="3">
    <source>
        <dbReference type="ARBA" id="ARBA00023157"/>
    </source>
</evidence>
<dbReference type="PANTHER" id="PTHR10514">
    <property type="entry name" value="ANGIOTENSIN-CONVERTING ENZYME"/>
    <property type="match status" value="1"/>
</dbReference>
<name>A0A4Y2SZC7_ARAVE</name>
<evidence type="ECO:0000256" key="4">
    <source>
        <dbReference type="ARBA" id="ARBA00023180"/>
    </source>
</evidence>
<keyword evidence="7" id="KW-0645">Protease</keyword>
<dbReference type="GO" id="GO:0004180">
    <property type="term" value="F:carboxypeptidase activity"/>
    <property type="evidence" value="ECO:0007669"/>
    <property type="project" value="UniProtKB-KW"/>
</dbReference>
<dbReference type="Proteomes" id="UP000499080">
    <property type="component" value="Unassembled WGS sequence"/>
</dbReference>
<comment type="caution">
    <text evidence="6">Lacks conserved residue(s) required for the propagation of feature annotation.</text>
</comment>
<dbReference type="AlphaFoldDB" id="A0A4Y2SZC7"/>
<evidence type="ECO:0000256" key="2">
    <source>
        <dbReference type="ARBA" id="ARBA00022729"/>
    </source>
</evidence>
<evidence type="ECO:0000313" key="8">
    <source>
        <dbReference type="EMBL" id="GBN93617.1"/>
    </source>
</evidence>
<organism evidence="8 9">
    <name type="scientific">Araneus ventricosus</name>
    <name type="common">Orbweaver spider</name>
    <name type="synonym">Epeira ventricosa</name>
    <dbReference type="NCBI Taxonomy" id="182803"/>
    <lineage>
        <taxon>Eukaryota</taxon>
        <taxon>Metazoa</taxon>
        <taxon>Ecdysozoa</taxon>
        <taxon>Arthropoda</taxon>
        <taxon>Chelicerata</taxon>
        <taxon>Arachnida</taxon>
        <taxon>Araneae</taxon>
        <taxon>Araneomorphae</taxon>
        <taxon>Entelegynae</taxon>
        <taxon>Araneoidea</taxon>
        <taxon>Araneidae</taxon>
        <taxon>Araneus</taxon>
    </lineage>
</organism>
<dbReference type="SUPFAM" id="SSF55486">
    <property type="entry name" value="Metalloproteases ('zincins'), catalytic domain"/>
    <property type="match status" value="1"/>
</dbReference>
<keyword evidence="7" id="KW-0862">Zinc</keyword>
<comment type="cofactor">
    <cofactor evidence="7">
        <name>Zn(2+)</name>
        <dbReference type="ChEBI" id="CHEBI:29105"/>
    </cofactor>
    <text evidence="7">Binds 1 zinc ion per subunit.</text>
</comment>
<keyword evidence="7" id="KW-0482">Metalloprotease</keyword>
<keyword evidence="7" id="KW-0378">Hydrolase</keyword>
<evidence type="ECO:0000256" key="1">
    <source>
        <dbReference type="ARBA" id="ARBA00008139"/>
    </source>
</evidence>
<dbReference type="GO" id="GO:0046872">
    <property type="term" value="F:metal ion binding"/>
    <property type="evidence" value="ECO:0007669"/>
    <property type="project" value="UniProtKB-KW"/>
</dbReference>
<evidence type="ECO:0000256" key="6">
    <source>
        <dbReference type="PROSITE-ProRule" id="PRU01355"/>
    </source>
</evidence>
<keyword evidence="9" id="KW-1185">Reference proteome</keyword>
<keyword evidence="2" id="KW-0732">Signal</keyword>
<reference evidence="8 9" key="1">
    <citation type="journal article" date="2019" name="Sci. Rep.">
        <title>Orb-weaving spider Araneus ventricosus genome elucidates the spidroin gene catalogue.</title>
        <authorList>
            <person name="Kono N."/>
            <person name="Nakamura H."/>
            <person name="Ohtoshi R."/>
            <person name="Moran D.A.P."/>
            <person name="Shinohara A."/>
            <person name="Yoshida Y."/>
            <person name="Fujiwara M."/>
            <person name="Mori M."/>
            <person name="Tomita M."/>
            <person name="Arakawa K."/>
        </authorList>
    </citation>
    <scope>NUCLEOTIDE SEQUENCE [LARGE SCALE GENOMIC DNA]</scope>
</reference>
<dbReference type="PANTHER" id="PTHR10514:SF27">
    <property type="entry name" value="ANGIOTENSIN-CONVERTING ENZYME"/>
    <property type="match status" value="1"/>
</dbReference>
<dbReference type="PRINTS" id="PR00791">
    <property type="entry name" value="PEPDIPTASEA"/>
</dbReference>
<dbReference type="EC" id="3.4.-.-" evidence="7"/>
<accession>A0A4Y2SZC7</accession>
<dbReference type="Pfam" id="PF01401">
    <property type="entry name" value="Peptidase_M2"/>
    <property type="match status" value="1"/>
</dbReference>
<protein>
    <recommendedName>
        <fullName evidence="7">Angiotensin-converting enzyme</fullName>
        <ecNumber evidence="7">3.4.-.-</ecNumber>
    </recommendedName>
</protein>
<gene>
    <name evidence="8" type="primary">Acer</name>
    <name evidence="8" type="ORF">AVEN_220311_1</name>
</gene>
<comment type="caution">
    <text evidence="8">The sequence shown here is derived from an EMBL/GenBank/DDBJ whole genome shotgun (WGS) entry which is preliminary data.</text>
</comment>
<sequence length="191" mass="21907">MGCSLSLHDVVKAFAASRSPKELKHYWLEFRKETGEKYKDLFLEAIKKDNKDASKFGYKNKATFNIALYEDKDFVKNMAEEIRKILPFYTQIHAYVRKKLRKHHKRENIKSDGPIPAHLLGDMYAQKWNNIFEIVKPYPNSSGLPNATKAMNAKLTSKLTSTLKSDLWSTLGMVDLDSRIVLIKPSLDSGP</sequence>